<sequence length="35" mass="3789">MILKKRPGNRMDVAAVVLILHPVPPIGAAIWGPRT</sequence>
<name>A0A8J2K1Z9_9HEXA</name>
<gene>
    <name evidence="1" type="ORF">AFUS01_LOCUS18399</name>
</gene>
<feature type="non-terminal residue" evidence="1">
    <location>
        <position position="35"/>
    </location>
</feature>
<reference evidence="1" key="1">
    <citation type="submission" date="2021-06" db="EMBL/GenBank/DDBJ databases">
        <authorList>
            <person name="Hodson N. C."/>
            <person name="Mongue J. A."/>
            <person name="Jaron S. K."/>
        </authorList>
    </citation>
    <scope>NUCLEOTIDE SEQUENCE</scope>
</reference>
<dbReference type="EMBL" id="CAJVCH010182787">
    <property type="protein sequence ID" value="CAG7729704.1"/>
    <property type="molecule type" value="Genomic_DNA"/>
</dbReference>
<comment type="caution">
    <text evidence="1">The sequence shown here is derived from an EMBL/GenBank/DDBJ whole genome shotgun (WGS) entry which is preliminary data.</text>
</comment>
<evidence type="ECO:0000313" key="1">
    <source>
        <dbReference type="EMBL" id="CAG7729704.1"/>
    </source>
</evidence>
<dbReference type="AlphaFoldDB" id="A0A8J2K1Z9"/>
<evidence type="ECO:0000313" key="2">
    <source>
        <dbReference type="Proteomes" id="UP000708208"/>
    </source>
</evidence>
<dbReference type="Proteomes" id="UP000708208">
    <property type="component" value="Unassembled WGS sequence"/>
</dbReference>
<protein>
    <submittedName>
        <fullName evidence="1">Uncharacterized protein</fullName>
    </submittedName>
</protein>
<keyword evidence="2" id="KW-1185">Reference proteome</keyword>
<accession>A0A8J2K1Z9</accession>
<proteinExistence type="predicted"/>
<organism evidence="1 2">
    <name type="scientific">Allacma fusca</name>
    <dbReference type="NCBI Taxonomy" id="39272"/>
    <lineage>
        <taxon>Eukaryota</taxon>
        <taxon>Metazoa</taxon>
        <taxon>Ecdysozoa</taxon>
        <taxon>Arthropoda</taxon>
        <taxon>Hexapoda</taxon>
        <taxon>Collembola</taxon>
        <taxon>Symphypleona</taxon>
        <taxon>Sminthuridae</taxon>
        <taxon>Allacma</taxon>
    </lineage>
</organism>